<dbReference type="InterPro" id="IPR045445">
    <property type="entry name" value="DUF6502"/>
</dbReference>
<gene>
    <name evidence="1" type="ORF">JAZ07_09680</name>
</gene>
<dbReference type="Pfam" id="PF20112">
    <property type="entry name" value="DUF6502"/>
    <property type="match status" value="1"/>
</dbReference>
<organism evidence="1 2">
    <name type="scientific">Candidatus Thiodiazotropha taylori</name>
    <dbReference type="NCBI Taxonomy" id="2792791"/>
    <lineage>
        <taxon>Bacteria</taxon>
        <taxon>Pseudomonadati</taxon>
        <taxon>Pseudomonadota</taxon>
        <taxon>Gammaproteobacteria</taxon>
        <taxon>Chromatiales</taxon>
        <taxon>Sedimenticolaceae</taxon>
        <taxon>Candidatus Thiodiazotropha</taxon>
    </lineage>
</organism>
<dbReference type="EMBL" id="JAEPCM010000328">
    <property type="protein sequence ID" value="MCG7946598.1"/>
    <property type="molecule type" value="Genomic_DNA"/>
</dbReference>
<comment type="caution">
    <text evidence="1">The sequence shown here is derived from an EMBL/GenBank/DDBJ whole genome shotgun (WGS) entry which is preliminary data.</text>
</comment>
<evidence type="ECO:0000313" key="2">
    <source>
        <dbReference type="Proteomes" id="UP000886667"/>
    </source>
</evidence>
<dbReference type="Proteomes" id="UP000886667">
    <property type="component" value="Unassembled WGS sequence"/>
</dbReference>
<name>A0A9E4N4Y9_9GAMM</name>
<dbReference type="AlphaFoldDB" id="A0A9E4N4Y9"/>
<sequence>LLTGIHRKDIKRLRSQLGAEVEEPLAISQGVRIVARWIGEPGYQLKNGQPAPLPFKSVDGPSFESLVQEVCRQDLRPRVVLDEWLRLGIVSEDEEKRLSLNADAFVPGKSIDEKSFFLGMNISDHLNAASHNMQEGVEPYFERCVYYDELSEASIKELSQLAKSRGMETLKVINTRASELKARDKKQGGGRHRINVGVYSFDEEVRKHGEDES</sequence>
<protein>
    <submittedName>
        <fullName evidence="1">DUF6502 family protein</fullName>
    </submittedName>
</protein>
<proteinExistence type="predicted"/>
<accession>A0A9E4N4Y9</accession>
<evidence type="ECO:0000313" key="1">
    <source>
        <dbReference type="EMBL" id="MCG7946598.1"/>
    </source>
</evidence>
<feature type="non-terminal residue" evidence="1">
    <location>
        <position position="1"/>
    </location>
</feature>
<reference evidence="1" key="1">
    <citation type="journal article" date="2021" name="Proc. Natl. Acad. Sci. U.S.A.">
        <title>Global biogeography of chemosynthetic symbionts reveals both localized and globally distributed symbiont groups. .</title>
        <authorList>
            <person name="Osvatic J.T."/>
            <person name="Wilkins L.G.E."/>
            <person name="Leibrecht L."/>
            <person name="Leray M."/>
            <person name="Zauner S."/>
            <person name="Polzin J."/>
            <person name="Camacho Y."/>
            <person name="Gros O."/>
            <person name="van Gils J.A."/>
            <person name="Eisen J.A."/>
            <person name="Petersen J.M."/>
            <person name="Yuen B."/>
        </authorList>
    </citation>
    <scope>NUCLEOTIDE SEQUENCE</scope>
    <source>
        <strain evidence="1">MAGclacostrist064TRANS</strain>
    </source>
</reference>